<reference evidence="7" key="1">
    <citation type="submission" date="2014-09" db="EMBL/GenBank/DDBJ databases">
        <title>Genome sequence of the luminous mushroom Mycena chlorophos for searching fungal bioluminescence genes.</title>
        <authorList>
            <person name="Tanaka Y."/>
            <person name="Kasuga D."/>
            <person name="Oba Y."/>
            <person name="Hase S."/>
            <person name="Sato K."/>
            <person name="Oba Y."/>
            <person name="Sakakibara Y."/>
        </authorList>
    </citation>
    <scope>NUCLEOTIDE SEQUENCE</scope>
</reference>
<keyword evidence="2" id="KW-0378">Hydrolase</keyword>
<feature type="transmembrane region" description="Helical" evidence="5">
    <location>
        <begin position="392"/>
        <end position="415"/>
    </location>
</feature>
<keyword evidence="5" id="KW-1133">Transmembrane helix</keyword>
<gene>
    <name evidence="7" type="ORF">MCHLO_05316</name>
</gene>
<dbReference type="SUPFAM" id="SSF102462">
    <property type="entry name" value="Peptidyl-tRNA hydrolase II"/>
    <property type="match status" value="1"/>
</dbReference>
<dbReference type="Gene3D" id="3.40.1490.10">
    <property type="entry name" value="Bit1"/>
    <property type="match status" value="1"/>
</dbReference>
<proteinExistence type="predicted"/>
<feature type="compositionally biased region" description="Low complexity" evidence="4">
    <location>
        <begin position="1065"/>
        <end position="1077"/>
    </location>
</feature>
<comment type="catalytic activity">
    <reaction evidence="3">
        <text>an N-acyl-L-alpha-aminoacyl-tRNA + H2O = an N-acyl-L-amino acid + a tRNA + H(+)</text>
        <dbReference type="Rhea" id="RHEA:54448"/>
        <dbReference type="Rhea" id="RHEA-COMP:10123"/>
        <dbReference type="Rhea" id="RHEA-COMP:13883"/>
        <dbReference type="ChEBI" id="CHEBI:15377"/>
        <dbReference type="ChEBI" id="CHEBI:15378"/>
        <dbReference type="ChEBI" id="CHEBI:59874"/>
        <dbReference type="ChEBI" id="CHEBI:78442"/>
        <dbReference type="ChEBI" id="CHEBI:138191"/>
        <dbReference type="EC" id="3.1.1.29"/>
    </reaction>
</comment>
<feature type="region of interest" description="Disordered" evidence="4">
    <location>
        <begin position="934"/>
        <end position="1375"/>
    </location>
</feature>
<evidence type="ECO:0000313" key="7">
    <source>
        <dbReference type="EMBL" id="GAT47874.1"/>
    </source>
</evidence>
<dbReference type="InterPro" id="IPR002833">
    <property type="entry name" value="PTH2"/>
</dbReference>
<feature type="compositionally biased region" description="Low complexity" evidence="4">
    <location>
        <begin position="961"/>
        <end position="981"/>
    </location>
</feature>
<sequence length="1375" mass="149223">MLFLYAAILPAFGLGWLAGSRRGQDVVEPKILEDNDASDSESEAEDLTALSAGESCKMVLVVRTDLGMTTGKIAAQTRRQSSVNTLSHATLACYKTLLSKNAAMVQQWARTGYAKSVVRCDSEDELLLLQAQAQSLGLCARSIQDAGRTQIAAGSTTVLGIAGPKMAVDEVVATYPVAARGSAQHTFVAPLVAGIMSTNDLFKPNYDDFSAPYANPRTYASEHTRDLSYASSKPPFMSKDSVDTSHDFTPVAYPPAPPERAVAGEGLWQKILPESMACRLYVLTVLIETTVDLAIEGELLIQVNKSSASALTSSDGSSDVRVMQVYLSIFALAHVFQFVMAVDAVYARNTLQFVGLTLFNALFLVYAIVQIGEIRDLGVAATSTSKLPIQTLTAIIPCVIALSEVSYIALGYKIYNEFGWKVYKFLGADRRIKKLYANYQIYECLVKFDVFFFVSFCVQFIWLVLLNHNWEFFITCGALPVSLLLLIEGHLAAKHESKPMMLTFIAGCCAAMIYFVYKLIKVLMLRDTDYRSVWKTLTVFSVIATLLLVVSIVFSVMVFRNFGRGLKDALMRKDTHGRFGSQSHRRAASATLNRMSISNTSRTLHAVHQNDVVGALRDGVHTSRFFLSTMSLPSPDPSGLLVTSPDQKTFTPRREFQRDISLPNSFSLLALAGPNLLKCFSFPLPVLTSLRRLLDQLELITNVREDIENQVCEFSLGGRPWASAKSHSTELILVSLLRVIMHDHGYQLLSTIDYGRENDDRLAIAFARPLTRATSLSPVDSPIPTSLSSSGKQDRRIPFALSFTSQTTLRVIAPPLHSTPAILQAVRGAWPRGVVAEKKVGDHCFEFKLKGYKWFHEDTFATDSLRHILSLLSSLDAHSFSLVASFSLTGRSRVKDLWIFTGPASTSMDSFPDSPTPSILNGSYADIRRVAGSPLQLTSSPSGQSQHRRMATDPSPSSGFAMAQAAHMRAATESPGSVSSSRSDRRQSLLRKPAPRAQIPVSVHDTDPPVAEPTGAARTPDVFYSTSPLRHTPPSKEEPFPLLLPVDDASSHTPSSQERASSHNPPSLGSHSQSQSPSPAPSPQLAVTPPIEELSEFPSKESPAGTPPILSPNAFRDSTMSTASNSTLDMPIPIKWTGLGRDPVEENRESDAPAFPGGWQPTPIDEKPETFEGNLPTPEIQEVSARNSPDHQSPDVELRKSEAGLVGLIAASETTQPASEGKGWVVVDVDKGDETGVSPTSEPQSPAPPKQEVSPKSETPSGTGTPTPISPAARAIAVVDAIESKNKSSSSSTTSSAAPDSGAKKFFSVKRKDSSRSRQAPSATPSKGVSEDDTKRAIELVASNTKQKTSKPSLLGRLRRKGTPEASRIRRSSIN</sequence>
<feature type="compositionally biased region" description="Polar residues" evidence="4">
    <location>
        <begin position="1116"/>
        <end position="1128"/>
    </location>
</feature>
<feature type="compositionally biased region" description="Basic and acidic residues" evidence="4">
    <location>
        <begin position="1188"/>
        <end position="1202"/>
    </location>
</feature>
<evidence type="ECO:0000313" key="8">
    <source>
        <dbReference type="Proteomes" id="UP000815677"/>
    </source>
</evidence>
<feature type="signal peptide" evidence="6">
    <location>
        <begin position="1"/>
        <end position="23"/>
    </location>
</feature>
<keyword evidence="5" id="KW-0812">Transmembrane</keyword>
<keyword evidence="8" id="KW-1185">Reference proteome</keyword>
<dbReference type="EMBL" id="DF844078">
    <property type="protein sequence ID" value="GAT47874.1"/>
    <property type="molecule type" value="Genomic_DNA"/>
</dbReference>
<dbReference type="InterPro" id="IPR023476">
    <property type="entry name" value="Pep_tRNA_hydro_II_dom_sf"/>
</dbReference>
<feature type="transmembrane region" description="Helical" evidence="5">
    <location>
        <begin position="353"/>
        <end position="372"/>
    </location>
</feature>
<feature type="transmembrane region" description="Helical" evidence="5">
    <location>
        <begin position="325"/>
        <end position="346"/>
    </location>
</feature>
<feature type="transmembrane region" description="Helical" evidence="5">
    <location>
        <begin position="537"/>
        <end position="563"/>
    </location>
</feature>
<dbReference type="PANTHER" id="PTHR34391:SF2">
    <property type="entry name" value="TRP C-TERMINAL DOMAIN-CONTAINING PROTEIN"/>
    <property type="match status" value="1"/>
</dbReference>
<dbReference type="CDD" id="cd02430">
    <property type="entry name" value="PTH2"/>
    <property type="match status" value="1"/>
</dbReference>
<feature type="compositionally biased region" description="Basic and acidic residues" evidence="4">
    <location>
        <begin position="1142"/>
        <end position="1151"/>
    </location>
</feature>
<dbReference type="EC" id="3.1.1.29" evidence="1"/>
<feature type="compositionally biased region" description="Basic and acidic residues" evidence="4">
    <location>
        <begin position="1329"/>
        <end position="1338"/>
    </location>
</feature>
<dbReference type="PANTHER" id="PTHR34391">
    <property type="entry name" value="UPF0658 GOLGI APPARATUS MEMBRANE PROTEIN C1952.10C-RELATED"/>
    <property type="match status" value="1"/>
</dbReference>
<evidence type="ECO:0000256" key="3">
    <source>
        <dbReference type="ARBA" id="ARBA00048707"/>
    </source>
</evidence>
<evidence type="ECO:0000256" key="2">
    <source>
        <dbReference type="ARBA" id="ARBA00022801"/>
    </source>
</evidence>
<organism evidence="7 8">
    <name type="scientific">Mycena chlorophos</name>
    <name type="common">Agaric fungus</name>
    <name type="synonym">Agaricus chlorophos</name>
    <dbReference type="NCBI Taxonomy" id="658473"/>
    <lineage>
        <taxon>Eukaryota</taxon>
        <taxon>Fungi</taxon>
        <taxon>Dikarya</taxon>
        <taxon>Basidiomycota</taxon>
        <taxon>Agaricomycotina</taxon>
        <taxon>Agaricomycetes</taxon>
        <taxon>Agaricomycetidae</taxon>
        <taxon>Agaricales</taxon>
        <taxon>Marasmiineae</taxon>
        <taxon>Mycenaceae</taxon>
        <taxon>Mycena</taxon>
    </lineage>
</organism>
<keyword evidence="5" id="KW-0472">Membrane</keyword>
<feature type="transmembrane region" description="Helical" evidence="5">
    <location>
        <begin position="499"/>
        <end position="517"/>
    </location>
</feature>
<feature type="compositionally biased region" description="Low complexity" evidence="4">
    <location>
        <begin position="1254"/>
        <end position="1271"/>
    </location>
</feature>
<feature type="compositionally biased region" description="Polar residues" evidence="4">
    <location>
        <begin position="1051"/>
        <end position="1064"/>
    </location>
</feature>
<name>A0ABQ0LBJ0_MYCCL</name>
<feature type="compositionally biased region" description="Polar residues" evidence="4">
    <location>
        <begin position="935"/>
        <end position="945"/>
    </location>
</feature>
<feature type="compositionally biased region" description="Polar residues" evidence="4">
    <location>
        <begin position="1342"/>
        <end position="1352"/>
    </location>
</feature>
<evidence type="ECO:0000256" key="4">
    <source>
        <dbReference type="SAM" id="MobiDB-lite"/>
    </source>
</evidence>
<dbReference type="InterPro" id="IPR040410">
    <property type="entry name" value="UPF0658_Golgi"/>
</dbReference>
<feature type="compositionally biased region" description="Polar residues" evidence="4">
    <location>
        <begin position="1317"/>
        <end position="1327"/>
    </location>
</feature>
<evidence type="ECO:0000256" key="1">
    <source>
        <dbReference type="ARBA" id="ARBA00013260"/>
    </source>
</evidence>
<protein>
    <recommendedName>
        <fullName evidence="1">peptidyl-tRNA hydrolase</fullName>
        <ecNumber evidence="1">3.1.1.29</ecNumber>
    </recommendedName>
</protein>
<keyword evidence="6" id="KW-0732">Signal</keyword>
<feature type="transmembrane region" description="Helical" evidence="5">
    <location>
        <begin position="436"/>
        <end position="464"/>
    </location>
</feature>
<dbReference type="Pfam" id="PF01981">
    <property type="entry name" value="PTH2"/>
    <property type="match status" value="1"/>
</dbReference>
<accession>A0ABQ0LBJ0</accession>
<dbReference type="Proteomes" id="UP000815677">
    <property type="component" value="Unassembled WGS sequence"/>
</dbReference>
<evidence type="ECO:0000256" key="5">
    <source>
        <dbReference type="SAM" id="Phobius"/>
    </source>
</evidence>
<dbReference type="NCBIfam" id="TIGR00283">
    <property type="entry name" value="arch_pth2"/>
    <property type="match status" value="1"/>
</dbReference>
<evidence type="ECO:0000256" key="6">
    <source>
        <dbReference type="SAM" id="SignalP"/>
    </source>
</evidence>
<feature type="chain" id="PRO_5046416469" description="peptidyl-tRNA hydrolase" evidence="6">
    <location>
        <begin position="24"/>
        <end position="1375"/>
    </location>
</feature>